<keyword evidence="5" id="KW-0732">Signal</keyword>
<dbReference type="RefSeq" id="WP_301343279.1">
    <property type="nucleotide sequence ID" value="NZ_JAQJJC010000018.1"/>
</dbReference>
<reference evidence="6" key="2">
    <citation type="submission" date="2023-01" db="EMBL/GenBank/DDBJ databases">
        <authorList>
            <person name="Uljanovas D."/>
        </authorList>
    </citation>
    <scope>NUCLEOTIDE SEQUENCE</scope>
    <source>
        <strain evidence="6">W48</strain>
    </source>
</reference>
<dbReference type="InterPro" id="IPR011990">
    <property type="entry name" value="TPR-like_helical_dom_sf"/>
</dbReference>
<gene>
    <name evidence="6" type="ORF">PJV88_10045</name>
</gene>
<dbReference type="GO" id="GO:0008800">
    <property type="term" value="F:beta-lactamase activity"/>
    <property type="evidence" value="ECO:0007669"/>
    <property type="project" value="UniProtKB-EC"/>
</dbReference>
<protein>
    <recommendedName>
        <fullName evidence="2">beta-lactamase</fullName>
        <ecNumber evidence="2">3.5.2.6</ecNumber>
    </recommendedName>
</protein>
<dbReference type="Pfam" id="PF08238">
    <property type="entry name" value="Sel1"/>
    <property type="match status" value="2"/>
</dbReference>
<sequence>MRKVLLLVLCIDIMFAGVAFDEAISKHQKGKYTEALSQYIDICKGAIKEEKISRGVACQMAGEMSENGIGTFKNHKNAFNFYVEACQFNIKSCALLGRAYYTGIGVEKDNTSGHYYMKLACEGGLENDICRNY</sequence>
<evidence type="ECO:0000313" key="7">
    <source>
        <dbReference type="Proteomes" id="UP001170713"/>
    </source>
</evidence>
<organism evidence="6 7">
    <name type="scientific">Aliarcobacter butzleri</name>
    <dbReference type="NCBI Taxonomy" id="28197"/>
    <lineage>
        <taxon>Bacteria</taxon>
        <taxon>Pseudomonadati</taxon>
        <taxon>Campylobacterota</taxon>
        <taxon>Epsilonproteobacteria</taxon>
        <taxon>Campylobacterales</taxon>
        <taxon>Arcobacteraceae</taxon>
        <taxon>Aliarcobacter</taxon>
    </lineage>
</organism>
<dbReference type="Proteomes" id="UP001170713">
    <property type="component" value="Unassembled WGS sequence"/>
</dbReference>
<proteinExistence type="predicted"/>
<dbReference type="Gene3D" id="1.25.40.10">
    <property type="entry name" value="Tetratricopeptide repeat domain"/>
    <property type="match status" value="1"/>
</dbReference>
<accession>A0AAW7Q699</accession>
<evidence type="ECO:0000256" key="2">
    <source>
        <dbReference type="ARBA" id="ARBA00012865"/>
    </source>
</evidence>
<evidence type="ECO:0000256" key="4">
    <source>
        <dbReference type="ARBA" id="ARBA00023251"/>
    </source>
</evidence>
<evidence type="ECO:0000313" key="6">
    <source>
        <dbReference type="EMBL" id="MDN5114970.1"/>
    </source>
</evidence>
<dbReference type="InterPro" id="IPR006597">
    <property type="entry name" value="Sel1-like"/>
</dbReference>
<dbReference type="EMBL" id="JAQJJC010000018">
    <property type="protein sequence ID" value="MDN5114970.1"/>
    <property type="molecule type" value="Genomic_DNA"/>
</dbReference>
<dbReference type="SMART" id="SM00671">
    <property type="entry name" value="SEL1"/>
    <property type="match status" value="2"/>
</dbReference>
<keyword evidence="4" id="KW-0046">Antibiotic resistance</keyword>
<evidence type="ECO:0000256" key="5">
    <source>
        <dbReference type="SAM" id="SignalP"/>
    </source>
</evidence>
<comment type="caution">
    <text evidence="6">The sequence shown here is derived from an EMBL/GenBank/DDBJ whole genome shotgun (WGS) entry which is preliminary data.</text>
</comment>
<dbReference type="SUPFAM" id="SSF81901">
    <property type="entry name" value="HCP-like"/>
    <property type="match status" value="1"/>
</dbReference>
<feature type="chain" id="PRO_5043913934" description="beta-lactamase" evidence="5">
    <location>
        <begin position="20"/>
        <end position="133"/>
    </location>
</feature>
<feature type="signal peptide" evidence="5">
    <location>
        <begin position="1"/>
        <end position="19"/>
    </location>
</feature>
<name>A0AAW7Q699_9BACT</name>
<dbReference type="EC" id="3.5.2.6" evidence="2"/>
<dbReference type="GO" id="GO:0046677">
    <property type="term" value="P:response to antibiotic"/>
    <property type="evidence" value="ECO:0007669"/>
    <property type="project" value="UniProtKB-KW"/>
</dbReference>
<evidence type="ECO:0000256" key="3">
    <source>
        <dbReference type="ARBA" id="ARBA00023157"/>
    </source>
</evidence>
<reference evidence="6" key="1">
    <citation type="journal article" date="2023" name="Microorganisms">
        <title>Genomic Characterization of Arcobacter butzleri Strains Isolated from Various Sources in Lithuania.</title>
        <authorList>
            <person name="Uljanovas D."/>
            <person name="Golz G."/>
            <person name="Fleischmann S."/>
            <person name="Kudirkiene E."/>
            <person name="Kasetiene N."/>
            <person name="Grineviciene A."/>
            <person name="Tamuleviciene E."/>
            <person name="Aksomaitiene J."/>
            <person name="Alter T."/>
            <person name="Malakauskas M."/>
        </authorList>
    </citation>
    <scope>NUCLEOTIDE SEQUENCE</scope>
    <source>
        <strain evidence="6">W48</strain>
    </source>
</reference>
<comment type="catalytic activity">
    <reaction evidence="1">
        <text>a beta-lactam + H2O = a substituted beta-amino acid</text>
        <dbReference type="Rhea" id="RHEA:20401"/>
        <dbReference type="ChEBI" id="CHEBI:15377"/>
        <dbReference type="ChEBI" id="CHEBI:35627"/>
        <dbReference type="ChEBI" id="CHEBI:140347"/>
        <dbReference type="EC" id="3.5.2.6"/>
    </reaction>
</comment>
<evidence type="ECO:0000256" key="1">
    <source>
        <dbReference type="ARBA" id="ARBA00001526"/>
    </source>
</evidence>
<keyword evidence="3" id="KW-1015">Disulfide bond</keyword>
<dbReference type="AlphaFoldDB" id="A0AAW7Q699"/>